<evidence type="ECO:0000256" key="1">
    <source>
        <dbReference type="ARBA" id="ARBA00022723"/>
    </source>
</evidence>
<keyword evidence="2" id="KW-0677">Repeat</keyword>
<dbReference type="GeneTree" id="ENSGT00940000157079"/>
<proteinExistence type="predicted"/>
<dbReference type="InterPro" id="IPR006573">
    <property type="entry name" value="NHR_dom"/>
</dbReference>
<dbReference type="PANTHER" id="PTHR12429:SF36">
    <property type="entry name" value="E3 UBIQUITIN-PROTEIN LIGASE NEURL3"/>
    <property type="match status" value="1"/>
</dbReference>
<dbReference type="Proteomes" id="UP000265100">
    <property type="component" value="Chromosome 12"/>
</dbReference>
<dbReference type="OMA" id="HTHFCSS"/>
<dbReference type="PROSITE" id="PS51065">
    <property type="entry name" value="NHR"/>
    <property type="match status" value="1"/>
</dbReference>
<sequence>MRNITYLFRMVKESNNTNSVLQSEVSHRCSLLCLGPLNFHRQAVGEKICLSHGGRLAEKTEATFKNGLVFSSRPVRVQERIRLRVQRDSLIWDGALRVGFTNVPPSARSLPLPCMAIPNLTDKPGHWAVPLDESVCEAGSELEFWVSRGGSIYVAVNNRPCKKLTGVNLSQPLWAMIDIYGQTCSILLLGSEKRELFCSRRSCPPPESLTSLAGSVSDVSDFTDDDCISCLDTEVPTDITCAVCMVKEARITLPCGHRCLCRHCNSRSFSGVWHLPAVSTQDQSFISSDLVSSGVFQVWSELLDRSQKSPKRSYRVTVTVKILH</sequence>
<dbReference type="AlphaFoldDB" id="A0A3P8PCQ0"/>
<dbReference type="GO" id="GO:0005769">
    <property type="term" value="C:early endosome"/>
    <property type="evidence" value="ECO:0007669"/>
    <property type="project" value="TreeGrafter"/>
</dbReference>
<accession>A0A3P8PCQ0</accession>
<dbReference type="FunFam" id="2.60.120.920:FF:000005">
    <property type="entry name" value="Putative E3 ubiquitin-protein ligase NEURL1B"/>
    <property type="match status" value="1"/>
</dbReference>
<keyword evidence="7" id="KW-1185">Reference proteome</keyword>
<evidence type="ECO:0000256" key="2">
    <source>
        <dbReference type="ARBA" id="ARBA00022737"/>
    </source>
</evidence>
<dbReference type="STRING" id="8154.ENSACLP00000014803"/>
<name>A0A3P8PCQ0_ASTCA</name>
<protein>
    <recommendedName>
        <fullName evidence="5">NHR domain-containing protein</fullName>
    </recommendedName>
</protein>
<reference evidence="6 7" key="1">
    <citation type="submission" date="2018-05" db="EMBL/GenBank/DDBJ databases">
        <authorList>
            <person name="Datahose"/>
        </authorList>
    </citation>
    <scope>NUCLEOTIDE SEQUENCE</scope>
</reference>
<evidence type="ECO:0000313" key="6">
    <source>
        <dbReference type="Ensembl" id="ENSACLP00000014803.2"/>
    </source>
</evidence>
<reference evidence="7" key="2">
    <citation type="submission" date="2023-03" db="EMBL/GenBank/DDBJ databases">
        <authorList>
            <consortium name="Wellcome Sanger Institute Data Sharing"/>
        </authorList>
    </citation>
    <scope>NUCLEOTIDE SEQUENCE [LARGE SCALE GENOMIC DNA]</scope>
</reference>
<organism evidence="6 7">
    <name type="scientific">Astatotilapia calliptera</name>
    <name type="common">Eastern happy</name>
    <name type="synonym">Chromis callipterus</name>
    <dbReference type="NCBI Taxonomy" id="8154"/>
    <lineage>
        <taxon>Eukaryota</taxon>
        <taxon>Metazoa</taxon>
        <taxon>Chordata</taxon>
        <taxon>Craniata</taxon>
        <taxon>Vertebrata</taxon>
        <taxon>Euteleostomi</taxon>
        <taxon>Actinopterygii</taxon>
        <taxon>Neopterygii</taxon>
        <taxon>Teleostei</taxon>
        <taxon>Neoteleostei</taxon>
        <taxon>Acanthomorphata</taxon>
        <taxon>Ovalentaria</taxon>
        <taxon>Cichlomorphae</taxon>
        <taxon>Cichliformes</taxon>
        <taxon>Cichlidae</taxon>
        <taxon>African cichlids</taxon>
        <taxon>Pseudocrenilabrinae</taxon>
        <taxon>Haplochromini</taxon>
        <taxon>Astatotilapia</taxon>
    </lineage>
</organism>
<evidence type="ECO:0000313" key="7">
    <source>
        <dbReference type="Proteomes" id="UP000265100"/>
    </source>
</evidence>
<dbReference type="InterPro" id="IPR043136">
    <property type="entry name" value="B30.2/SPRY_sf"/>
</dbReference>
<dbReference type="InterPro" id="IPR037962">
    <property type="entry name" value="Neuralized"/>
</dbReference>
<evidence type="ECO:0000259" key="5">
    <source>
        <dbReference type="PROSITE" id="PS51065"/>
    </source>
</evidence>
<dbReference type="Gene3D" id="2.60.120.920">
    <property type="match status" value="1"/>
</dbReference>
<keyword evidence="4" id="KW-0862">Zinc</keyword>
<dbReference type="PANTHER" id="PTHR12429">
    <property type="entry name" value="NEURALIZED"/>
    <property type="match status" value="1"/>
</dbReference>
<dbReference type="Ensembl" id="ENSACLT00000015154.2">
    <property type="protein sequence ID" value="ENSACLP00000014803.2"/>
    <property type="gene ID" value="ENSACLG00000010081.2"/>
</dbReference>
<dbReference type="SMART" id="SM00588">
    <property type="entry name" value="NEUZ"/>
    <property type="match status" value="1"/>
</dbReference>
<reference evidence="6" key="3">
    <citation type="submission" date="2025-08" db="UniProtKB">
        <authorList>
            <consortium name="Ensembl"/>
        </authorList>
    </citation>
    <scope>IDENTIFICATION</scope>
</reference>
<keyword evidence="1" id="KW-0479">Metal-binding</keyword>
<dbReference type="Pfam" id="PF07177">
    <property type="entry name" value="Neuralized"/>
    <property type="match status" value="1"/>
</dbReference>
<dbReference type="GO" id="GO:0070086">
    <property type="term" value="P:ubiquitin-dependent endocytosis"/>
    <property type="evidence" value="ECO:0007669"/>
    <property type="project" value="TreeGrafter"/>
</dbReference>
<evidence type="ECO:0000256" key="3">
    <source>
        <dbReference type="ARBA" id="ARBA00022771"/>
    </source>
</evidence>
<dbReference type="GO" id="GO:0008270">
    <property type="term" value="F:zinc ion binding"/>
    <property type="evidence" value="ECO:0007669"/>
    <property type="project" value="UniProtKB-KW"/>
</dbReference>
<reference evidence="6" key="4">
    <citation type="submission" date="2025-09" db="UniProtKB">
        <authorList>
            <consortium name="Ensembl"/>
        </authorList>
    </citation>
    <scope>IDENTIFICATION</scope>
</reference>
<evidence type="ECO:0000256" key="4">
    <source>
        <dbReference type="ARBA" id="ARBA00022833"/>
    </source>
</evidence>
<keyword evidence="3" id="KW-0863">Zinc-finger</keyword>
<dbReference type="GO" id="GO:0061630">
    <property type="term" value="F:ubiquitin protein ligase activity"/>
    <property type="evidence" value="ECO:0007669"/>
    <property type="project" value="TreeGrafter"/>
</dbReference>
<feature type="domain" description="NHR" evidence="5">
    <location>
        <begin position="36"/>
        <end position="191"/>
    </location>
</feature>